<evidence type="ECO:0000313" key="2">
    <source>
        <dbReference type="EMBL" id="CDX54551.1"/>
    </source>
</evidence>
<accession>A0A0K2VUW5</accession>
<gene>
    <name evidence="2" type="ORF">MPL1032_190147</name>
</gene>
<evidence type="ECO:0000313" key="3">
    <source>
        <dbReference type="Proteomes" id="UP000182888"/>
    </source>
</evidence>
<protein>
    <submittedName>
        <fullName evidence="2">Uncharacterized protein</fullName>
    </submittedName>
</protein>
<reference evidence="3" key="1">
    <citation type="submission" date="2014-08" db="EMBL/GenBank/DDBJ databases">
        <authorList>
            <person name="Edwards T."/>
        </authorList>
    </citation>
    <scope>NUCLEOTIDE SEQUENCE [LARGE SCALE GENOMIC DNA]</scope>
</reference>
<feature type="region of interest" description="Disordered" evidence="1">
    <location>
        <begin position="1"/>
        <end position="23"/>
    </location>
</feature>
<name>A0A0K2VUW5_MESPL</name>
<dbReference type="EMBL" id="CCND01000011">
    <property type="protein sequence ID" value="CDX54551.1"/>
    <property type="molecule type" value="Genomic_DNA"/>
</dbReference>
<proteinExistence type="predicted"/>
<evidence type="ECO:0000256" key="1">
    <source>
        <dbReference type="SAM" id="MobiDB-lite"/>
    </source>
</evidence>
<dbReference type="Proteomes" id="UP000182888">
    <property type="component" value="Unassembled WGS sequence"/>
</dbReference>
<organism evidence="2 3">
    <name type="scientific">Mesorhizobium plurifarium</name>
    <dbReference type="NCBI Taxonomy" id="69974"/>
    <lineage>
        <taxon>Bacteria</taxon>
        <taxon>Pseudomonadati</taxon>
        <taxon>Pseudomonadota</taxon>
        <taxon>Alphaproteobacteria</taxon>
        <taxon>Hyphomicrobiales</taxon>
        <taxon>Phyllobacteriaceae</taxon>
        <taxon>Mesorhizobium</taxon>
    </lineage>
</organism>
<sequence length="208" mass="21554">MSKVSADGHPDAHTPPGAALPGADPLDLLAGLPDGEGVDLLAAVAEIVAAPARARGRPLGAANRKNGDLIKYLQARGHRDPMVTLSMIQSADFTGLCTMVGATKAKERIAVLALIKGAASDLMPYHHGKKPQQLELVGDGNKRPFMVIGEMNVAVAGDLGFMSAGIPPDAKIVENQPLSQGDAVRDSAAVSHDDAKPLNSNDKSETDN</sequence>
<feature type="compositionally biased region" description="Basic and acidic residues" evidence="1">
    <location>
        <begin position="191"/>
        <end position="208"/>
    </location>
</feature>
<feature type="compositionally biased region" description="Basic and acidic residues" evidence="1">
    <location>
        <begin position="1"/>
        <end position="12"/>
    </location>
</feature>
<dbReference type="AlphaFoldDB" id="A0A0K2VUW5"/>
<feature type="region of interest" description="Disordered" evidence="1">
    <location>
        <begin position="174"/>
        <end position="208"/>
    </location>
</feature>